<evidence type="ECO:0000313" key="3">
    <source>
        <dbReference type="Proteomes" id="UP001465976"/>
    </source>
</evidence>
<name>A0ABR3FQB1_9AGAR</name>
<proteinExistence type="predicted"/>
<dbReference type="Proteomes" id="UP001465976">
    <property type="component" value="Unassembled WGS sequence"/>
</dbReference>
<comment type="caution">
    <text evidence="2">The sequence shown here is derived from an EMBL/GenBank/DDBJ whole genome shotgun (WGS) entry which is preliminary data.</text>
</comment>
<feature type="region of interest" description="Disordered" evidence="1">
    <location>
        <begin position="1"/>
        <end position="54"/>
    </location>
</feature>
<dbReference type="EMBL" id="JBAHYK010000145">
    <property type="protein sequence ID" value="KAL0577630.1"/>
    <property type="molecule type" value="Genomic_DNA"/>
</dbReference>
<evidence type="ECO:0000256" key="1">
    <source>
        <dbReference type="SAM" id="MobiDB-lite"/>
    </source>
</evidence>
<organism evidence="2 3">
    <name type="scientific">Marasmius crinis-equi</name>
    <dbReference type="NCBI Taxonomy" id="585013"/>
    <lineage>
        <taxon>Eukaryota</taxon>
        <taxon>Fungi</taxon>
        <taxon>Dikarya</taxon>
        <taxon>Basidiomycota</taxon>
        <taxon>Agaricomycotina</taxon>
        <taxon>Agaricomycetes</taxon>
        <taxon>Agaricomycetidae</taxon>
        <taxon>Agaricales</taxon>
        <taxon>Marasmiineae</taxon>
        <taxon>Marasmiaceae</taxon>
        <taxon>Marasmius</taxon>
    </lineage>
</organism>
<keyword evidence="3" id="KW-1185">Reference proteome</keyword>
<protein>
    <submittedName>
        <fullName evidence="2">Uncharacterized protein</fullName>
    </submittedName>
</protein>
<sequence>MSYSSQPHYLPPPPQQYYTSPPHLPHGQPAHNTTPAMRQETTAQRKRPKYTRSKTGCMTCRVKKIKPSSSIDHRVVYLARRRSGPKKENKFEKRFPRRKTFHGNIFGIGWLYPSYKG</sequence>
<reference evidence="2 3" key="1">
    <citation type="submission" date="2024-02" db="EMBL/GenBank/DDBJ databases">
        <title>A draft genome for the cacao thread blight pathogen Marasmius crinis-equi.</title>
        <authorList>
            <person name="Cohen S.P."/>
            <person name="Baruah I.K."/>
            <person name="Amoako-Attah I."/>
            <person name="Bukari Y."/>
            <person name="Meinhardt L.W."/>
            <person name="Bailey B.A."/>
        </authorList>
    </citation>
    <scope>NUCLEOTIDE SEQUENCE [LARGE SCALE GENOMIC DNA]</scope>
    <source>
        <strain evidence="2 3">GH-76</strain>
    </source>
</reference>
<accession>A0ABR3FQB1</accession>
<gene>
    <name evidence="2" type="ORF">V5O48_004355</name>
</gene>
<evidence type="ECO:0000313" key="2">
    <source>
        <dbReference type="EMBL" id="KAL0577630.1"/>
    </source>
</evidence>
<feature type="compositionally biased region" description="Polar residues" evidence="1">
    <location>
        <begin position="30"/>
        <end position="42"/>
    </location>
</feature>